<comment type="catalytic activity">
    <reaction evidence="2 15">
        <text>1-(5-phospho-beta-D-ribosyl)-ATP + H2O = 1-(5-phospho-beta-D-ribosyl)-5'-AMP + diphosphate + H(+)</text>
        <dbReference type="Rhea" id="RHEA:22828"/>
        <dbReference type="ChEBI" id="CHEBI:15377"/>
        <dbReference type="ChEBI" id="CHEBI:15378"/>
        <dbReference type="ChEBI" id="CHEBI:33019"/>
        <dbReference type="ChEBI" id="CHEBI:59457"/>
        <dbReference type="ChEBI" id="CHEBI:73183"/>
        <dbReference type="EC" id="3.6.1.31"/>
    </reaction>
</comment>
<dbReference type="Gene3D" id="1.10.287.1080">
    <property type="entry name" value="MazG-like"/>
    <property type="match status" value="1"/>
</dbReference>
<evidence type="ECO:0000256" key="12">
    <source>
        <dbReference type="ARBA" id="ARBA00022840"/>
    </source>
</evidence>
<feature type="region of interest" description="Phosphoribosyl-ATP pyrophosphohydrolase" evidence="15">
    <location>
        <begin position="126"/>
        <end position="228"/>
    </location>
</feature>
<gene>
    <name evidence="15" type="primary">hisI</name>
    <name evidence="15" type="synonym">hisIE</name>
    <name evidence="17" type="ORF">HHL22_03565</name>
</gene>
<feature type="domain" description="Phosphoribosyl-AMP cyclohydrolase" evidence="16">
    <location>
        <begin position="27"/>
        <end position="100"/>
    </location>
</feature>
<evidence type="ECO:0000259" key="16">
    <source>
        <dbReference type="Pfam" id="PF01502"/>
    </source>
</evidence>
<dbReference type="HAMAP" id="MF_01019">
    <property type="entry name" value="HisIE"/>
    <property type="match status" value="1"/>
</dbReference>
<evidence type="ECO:0000256" key="11">
    <source>
        <dbReference type="ARBA" id="ARBA00022801"/>
    </source>
</evidence>
<reference evidence="17 18" key="1">
    <citation type="submission" date="2020-04" db="EMBL/GenBank/DDBJ databases">
        <title>Hymenobacter polaris sp. nov., isolated from Arctic soil.</title>
        <authorList>
            <person name="Dahal R.H."/>
        </authorList>
    </citation>
    <scope>NUCLEOTIDE SEQUENCE [LARGE SCALE GENOMIC DNA]</scope>
    <source>
        <strain evidence="17 18">RP-2-7</strain>
    </source>
</reference>
<comment type="subcellular location">
    <subcellularLocation>
        <location evidence="3 15">Cytoplasm</location>
    </subcellularLocation>
</comment>
<keyword evidence="14 15" id="KW-0511">Multifunctional enzyme</keyword>
<dbReference type="GO" id="GO:0000105">
    <property type="term" value="P:L-histidine biosynthetic process"/>
    <property type="evidence" value="ECO:0007669"/>
    <property type="project" value="UniProtKB-UniRule"/>
</dbReference>
<keyword evidence="10 15" id="KW-0547">Nucleotide-binding</keyword>
<dbReference type="GO" id="GO:0005524">
    <property type="term" value="F:ATP binding"/>
    <property type="evidence" value="ECO:0007669"/>
    <property type="project" value="UniProtKB-KW"/>
</dbReference>
<dbReference type="RefSeq" id="WP_169529585.1">
    <property type="nucleotide sequence ID" value="NZ_JABBGH010000001.1"/>
</dbReference>
<accession>A0A7Y0ABU1</accession>
<evidence type="ECO:0000256" key="6">
    <source>
        <dbReference type="ARBA" id="ARBA00007731"/>
    </source>
</evidence>
<evidence type="ECO:0000256" key="3">
    <source>
        <dbReference type="ARBA" id="ARBA00004496"/>
    </source>
</evidence>
<keyword evidence="13 15" id="KW-0368">Histidine biosynthesis</keyword>
<dbReference type="NCBIfam" id="TIGR03188">
    <property type="entry name" value="histidine_hisI"/>
    <property type="match status" value="1"/>
</dbReference>
<keyword evidence="11 15" id="KW-0378">Hydrolase</keyword>
<dbReference type="EC" id="3.6.1.31" evidence="15"/>
<comment type="pathway">
    <text evidence="4 15">Amino-acid biosynthesis; L-histidine biosynthesis; L-histidine from 5-phospho-alpha-D-ribose 1-diphosphate: step 3/9.</text>
</comment>
<sequence length="228" mass="24992">MILNFAKMPDQLVPAIVQDAATGQVLMLGYFNAEAWQLTQQQGRVTFFSRSKQRLWTKGETSGHYLEVVSLHLDCDQDTVLVLAHPHGPTCHRGTTSCFEPLAGADTVDAQGVPAAAWPAPAVGFLAELDRLIEQRRQHPEAEPGSYTVRLFEKGLARIAQKVGEEAVETVIDAMAGNRAGLAGEAADLVYHLLVLLRISGSSLAELLVVLRQRHQRIRAGERRPLPE</sequence>
<evidence type="ECO:0000256" key="2">
    <source>
        <dbReference type="ARBA" id="ARBA00001460"/>
    </source>
</evidence>
<proteinExistence type="inferred from homology"/>
<dbReference type="InterPro" id="IPR008179">
    <property type="entry name" value="HisE"/>
</dbReference>
<evidence type="ECO:0000313" key="17">
    <source>
        <dbReference type="EMBL" id="NML64277.1"/>
    </source>
</evidence>
<dbReference type="SUPFAM" id="SSF101386">
    <property type="entry name" value="all-alpha NTP pyrophosphatases"/>
    <property type="match status" value="1"/>
</dbReference>
<evidence type="ECO:0000256" key="8">
    <source>
        <dbReference type="ARBA" id="ARBA00022490"/>
    </source>
</evidence>
<dbReference type="Pfam" id="PF01502">
    <property type="entry name" value="PRA-CH"/>
    <property type="match status" value="1"/>
</dbReference>
<evidence type="ECO:0000256" key="15">
    <source>
        <dbReference type="HAMAP-Rule" id="MF_01019"/>
    </source>
</evidence>
<evidence type="ECO:0000256" key="1">
    <source>
        <dbReference type="ARBA" id="ARBA00000024"/>
    </source>
</evidence>
<evidence type="ECO:0000256" key="4">
    <source>
        <dbReference type="ARBA" id="ARBA00005169"/>
    </source>
</evidence>
<dbReference type="InterPro" id="IPR021130">
    <property type="entry name" value="PRib-ATP_PPHydrolase-like"/>
</dbReference>
<dbReference type="InterPro" id="IPR023019">
    <property type="entry name" value="His_synth_HisIE"/>
</dbReference>
<keyword evidence="9 15" id="KW-0028">Amino-acid biosynthesis</keyword>
<dbReference type="UniPathway" id="UPA00031">
    <property type="reaction ID" value="UER00007"/>
</dbReference>
<dbReference type="Pfam" id="PF01503">
    <property type="entry name" value="PRA-PH"/>
    <property type="match status" value="1"/>
</dbReference>
<keyword evidence="12 15" id="KW-0067">ATP-binding</keyword>
<evidence type="ECO:0000256" key="14">
    <source>
        <dbReference type="ARBA" id="ARBA00023268"/>
    </source>
</evidence>
<evidence type="ECO:0000313" key="18">
    <source>
        <dbReference type="Proteomes" id="UP000559626"/>
    </source>
</evidence>
<dbReference type="InterPro" id="IPR002496">
    <property type="entry name" value="PRib_AMP_CycHydrolase_dom"/>
</dbReference>
<evidence type="ECO:0000256" key="13">
    <source>
        <dbReference type="ARBA" id="ARBA00023102"/>
    </source>
</evidence>
<comment type="pathway">
    <text evidence="5 15">Amino-acid biosynthesis; L-histidine biosynthesis; L-histidine from 5-phospho-alpha-D-ribose 1-diphosphate: step 2/9.</text>
</comment>
<dbReference type="EC" id="3.5.4.19" evidence="15"/>
<evidence type="ECO:0000256" key="10">
    <source>
        <dbReference type="ARBA" id="ARBA00022741"/>
    </source>
</evidence>
<dbReference type="HAMAP" id="MF_01020">
    <property type="entry name" value="HisE"/>
    <property type="match status" value="1"/>
</dbReference>
<dbReference type="Proteomes" id="UP000559626">
    <property type="component" value="Unassembled WGS sequence"/>
</dbReference>
<dbReference type="GO" id="GO:0004635">
    <property type="term" value="F:phosphoribosyl-AMP cyclohydrolase activity"/>
    <property type="evidence" value="ECO:0007669"/>
    <property type="project" value="UniProtKB-UniRule"/>
</dbReference>
<dbReference type="PANTHER" id="PTHR42945:SF9">
    <property type="entry name" value="HISTIDINE BIOSYNTHESIS BIFUNCTIONAL PROTEIN HISIE"/>
    <property type="match status" value="1"/>
</dbReference>
<dbReference type="CDD" id="cd11534">
    <property type="entry name" value="NTP-PPase_HisIE_like"/>
    <property type="match status" value="1"/>
</dbReference>
<dbReference type="GO" id="GO:0005737">
    <property type="term" value="C:cytoplasm"/>
    <property type="evidence" value="ECO:0007669"/>
    <property type="project" value="UniProtKB-SubCell"/>
</dbReference>
<comment type="catalytic activity">
    <reaction evidence="1 15">
        <text>1-(5-phospho-beta-D-ribosyl)-5'-AMP + H2O = 1-(5-phospho-beta-D-ribosyl)-5-[(5-phospho-beta-D-ribosylamino)methylideneamino]imidazole-4-carboxamide</text>
        <dbReference type="Rhea" id="RHEA:20049"/>
        <dbReference type="ChEBI" id="CHEBI:15377"/>
        <dbReference type="ChEBI" id="CHEBI:58435"/>
        <dbReference type="ChEBI" id="CHEBI:59457"/>
        <dbReference type="EC" id="3.5.4.19"/>
    </reaction>
</comment>
<dbReference type="GO" id="GO:0004636">
    <property type="term" value="F:phosphoribosyl-ATP diphosphatase activity"/>
    <property type="evidence" value="ECO:0007669"/>
    <property type="project" value="UniProtKB-UniRule"/>
</dbReference>
<comment type="similarity">
    <text evidence="6 15">In the C-terminal section; belongs to the PRA-PH family.</text>
</comment>
<protein>
    <recommendedName>
        <fullName evidence="15">Histidine biosynthesis bifunctional protein HisIE</fullName>
    </recommendedName>
    <domain>
        <recommendedName>
            <fullName evidence="15">Phosphoribosyl-AMP cyclohydrolase</fullName>
            <shortName evidence="15">PRA-CH</shortName>
            <ecNumber evidence="15">3.5.4.19</ecNumber>
        </recommendedName>
    </domain>
    <domain>
        <recommendedName>
            <fullName evidence="15">Phosphoribosyl-ATP pyrophosphatase</fullName>
            <shortName evidence="15">PRA-PH</shortName>
            <ecNumber evidence="15">3.6.1.31</ecNumber>
        </recommendedName>
    </domain>
</protein>
<dbReference type="EMBL" id="JABBGH010000001">
    <property type="protein sequence ID" value="NML64277.1"/>
    <property type="molecule type" value="Genomic_DNA"/>
</dbReference>
<evidence type="ECO:0000256" key="9">
    <source>
        <dbReference type="ARBA" id="ARBA00022605"/>
    </source>
</evidence>
<feature type="region of interest" description="Phosphoribosyl-AMP cyclohydrolase" evidence="15">
    <location>
        <begin position="1"/>
        <end position="125"/>
    </location>
</feature>
<evidence type="ECO:0000256" key="7">
    <source>
        <dbReference type="ARBA" id="ARBA00008299"/>
    </source>
</evidence>
<dbReference type="FunFam" id="3.10.20.810:FF:000001">
    <property type="entry name" value="Histidine biosynthesis bifunctional protein HisIE"/>
    <property type="match status" value="1"/>
</dbReference>
<dbReference type="Gene3D" id="3.10.20.810">
    <property type="entry name" value="Phosphoribosyl-AMP cyclohydrolase"/>
    <property type="match status" value="1"/>
</dbReference>
<dbReference type="AlphaFoldDB" id="A0A7Y0ABU1"/>
<dbReference type="NCBIfam" id="NF002747">
    <property type="entry name" value="PRK02759.1"/>
    <property type="match status" value="1"/>
</dbReference>
<keyword evidence="18" id="KW-1185">Reference proteome</keyword>
<comment type="similarity">
    <text evidence="7 15">In the N-terminal section; belongs to the PRA-CH family.</text>
</comment>
<organism evidence="17 18">
    <name type="scientific">Hymenobacter polaris</name>
    <dbReference type="NCBI Taxonomy" id="2682546"/>
    <lineage>
        <taxon>Bacteria</taxon>
        <taxon>Pseudomonadati</taxon>
        <taxon>Bacteroidota</taxon>
        <taxon>Cytophagia</taxon>
        <taxon>Cytophagales</taxon>
        <taxon>Hymenobacteraceae</taxon>
        <taxon>Hymenobacter</taxon>
    </lineage>
</organism>
<comment type="caution">
    <text evidence="17">The sequence shown here is derived from an EMBL/GenBank/DDBJ whole genome shotgun (WGS) entry which is preliminary data.</text>
</comment>
<dbReference type="SUPFAM" id="SSF141734">
    <property type="entry name" value="HisI-like"/>
    <property type="match status" value="1"/>
</dbReference>
<dbReference type="NCBIfam" id="NF000768">
    <property type="entry name" value="PRK00051.1"/>
    <property type="match status" value="1"/>
</dbReference>
<name>A0A7Y0ABU1_9BACT</name>
<dbReference type="PANTHER" id="PTHR42945">
    <property type="entry name" value="HISTIDINE BIOSYNTHESIS BIFUNCTIONAL PROTEIN"/>
    <property type="match status" value="1"/>
</dbReference>
<dbReference type="InterPro" id="IPR038019">
    <property type="entry name" value="PRib_AMP_CycHydrolase_sf"/>
</dbReference>
<evidence type="ECO:0000256" key="5">
    <source>
        <dbReference type="ARBA" id="ARBA00005204"/>
    </source>
</evidence>
<keyword evidence="8 15" id="KW-0963">Cytoplasm</keyword>